<evidence type="ECO:0000313" key="3">
    <source>
        <dbReference type="EMBL" id="CAB4696226.1"/>
    </source>
</evidence>
<dbReference type="PROSITE" id="PS52050">
    <property type="entry name" value="WYL"/>
    <property type="match status" value="2"/>
</dbReference>
<reference evidence="3" key="1">
    <citation type="submission" date="2020-05" db="EMBL/GenBank/DDBJ databases">
        <authorList>
            <person name="Chiriac C."/>
            <person name="Salcher M."/>
            <person name="Ghai R."/>
            <person name="Kavagutti S V."/>
        </authorList>
    </citation>
    <scope>NUCLEOTIDE SEQUENCE</scope>
</reference>
<dbReference type="PANTHER" id="PTHR34580:SF1">
    <property type="entry name" value="PROTEIN PAFC"/>
    <property type="match status" value="1"/>
</dbReference>
<feature type="domain" description="WYL" evidence="1">
    <location>
        <begin position="157"/>
        <end position="221"/>
    </location>
</feature>
<name>A0A6J6PC91_9ZZZZ</name>
<sequence length="670" mass="75543">MSHDTDKLIRQLSLVAFLMAERRPLTARDIKSNVEGYQEMSDEAFARRFYSDRAELVALGVPLDSQRDEFTGEELYTLRSERYFLPPLELDDDELAALQTCLYLLEGRFAYAEPLRLALQNLALGRSAGARDDAPTATAMSVEVRDPDYTPELQGRLGKLEGAISKQRTVKFRYWSIGRDDERERTINPYALLPENGTWYVIGQDLDDQTVKSFRVSRIRSDIRFATRRERDFRVPEEFNVDEYRGRAEWQFGEMVGTARIEVAPDTAWWVSRAYGGERNELDHDVFVTQYASLTLLARWILRQDGRAVPLEPAALRKLVVDGAKAVRKGHHGAPPSPAAEALRAATDGVVERPAGPVAPERFGVLQSLLAYLLAACGEEREAVIPAAELSSRFSIAPEALEEHLSLLNLVNFGGGCYAVYAELHGDEVHVDKELFGDTFRRPPRLTPLEARAIRLALEFVGPMIAAGAQSPLDRVRAKLEETFGVFELTQTPTPQAGAEEDLVLQLTRAITDHKLIELEYLKPESTEVTTRLVEPYSIERRLPHWYVHTWDVERDAPRSYRLDRMRKAKVQKQIFTPREGFDPSELNHATTARIWYSPEVARWEVEKGARLLVDGSALSERAVGSADWLVGEVLSYRGEAVVLEPADLRERVAVRAAELESELRAPTAS</sequence>
<proteinExistence type="predicted"/>
<dbReference type="PANTHER" id="PTHR34580">
    <property type="match status" value="1"/>
</dbReference>
<feature type="domain" description="WCX" evidence="2">
    <location>
        <begin position="258"/>
        <end position="326"/>
    </location>
</feature>
<protein>
    <submittedName>
        <fullName evidence="3">Unannotated protein</fullName>
    </submittedName>
</protein>
<dbReference type="Pfam" id="PF25583">
    <property type="entry name" value="WCX"/>
    <property type="match status" value="2"/>
</dbReference>
<evidence type="ECO:0000259" key="1">
    <source>
        <dbReference type="Pfam" id="PF13280"/>
    </source>
</evidence>
<dbReference type="InterPro" id="IPR057727">
    <property type="entry name" value="WCX_dom"/>
</dbReference>
<dbReference type="AlphaFoldDB" id="A0A6J6PC91"/>
<dbReference type="InterPro" id="IPR026881">
    <property type="entry name" value="WYL_dom"/>
</dbReference>
<dbReference type="Pfam" id="PF13280">
    <property type="entry name" value="WYL"/>
    <property type="match status" value="2"/>
</dbReference>
<accession>A0A6J6PC91</accession>
<feature type="domain" description="WYL" evidence="1">
    <location>
        <begin position="504"/>
        <end position="571"/>
    </location>
</feature>
<evidence type="ECO:0000259" key="2">
    <source>
        <dbReference type="Pfam" id="PF25583"/>
    </source>
</evidence>
<gene>
    <name evidence="3" type="ORF">UFOPK2399_01042</name>
</gene>
<dbReference type="EMBL" id="CAEZXP010000002">
    <property type="protein sequence ID" value="CAB4696226.1"/>
    <property type="molecule type" value="Genomic_DNA"/>
</dbReference>
<organism evidence="3">
    <name type="scientific">freshwater metagenome</name>
    <dbReference type="NCBI Taxonomy" id="449393"/>
    <lineage>
        <taxon>unclassified sequences</taxon>
        <taxon>metagenomes</taxon>
        <taxon>ecological metagenomes</taxon>
    </lineage>
</organism>
<feature type="domain" description="WCX" evidence="2">
    <location>
        <begin position="591"/>
        <end position="659"/>
    </location>
</feature>
<dbReference type="InterPro" id="IPR051534">
    <property type="entry name" value="CBASS_pafABC_assoc_protein"/>
</dbReference>